<reference evidence="6 7" key="1">
    <citation type="journal article" date="2014" name="Genome Announc.">
        <title>Genome sequence of the basidiomycetous fungus Pseudozyma aphidis DSM70725, an efficient producer of biosurfactant mannosylerythritol lipids.</title>
        <authorList>
            <person name="Lorenz S."/>
            <person name="Guenther M."/>
            <person name="Grumaz C."/>
            <person name="Rupp S."/>
            <person name="Zibek S."/>
            <person name="Sohn K."/>
        </authorList>
    </citation>
    <scope>NUCLEOTIDE SEQUENCE [LARGE SCALE GENOMIC DNA]</scope>
    <source>
        <strain evidence="7">ATCC 32657 / CBS 517.83 / DSM 70725 / JCM 10318 / NBRC 10182 / NRRL Y-7954 / St-0401</strain>
    </source>
</reference>
<evidence type="ECO:0000313" key="7">
    <source>
        <dbReference type="Proteomes" id="UP000019462"/>
    </source>
</evidence>
<dbReference type="CDD" id="cd20304">
    <property type="entry name" value="cupin_OxDC_N"/>
    <property type="match status" value="1"/>
</dbReference>
<dbReference type="PANTHER" id="PTHR35848">
    <property type="entry name" value="OXALATE-BINDING PROTEIN"/>
    <property type="match status" value="1"/>
</dbReference>
<keyword evidence="3" id="KW-0464">Manganese</keyword>
<feature type="binding site" evidence="3">
    <location>
        <position position="234"/>
    </location>
    <ligand>
        <name>Mn(2+)</name>
        <dbReference type="ChEBI" id="CHEBI:29035"/>
        <label>1</label>
    </ligand>
</feature>
<dbReference type="EMBL" id="AWNI01000033">
    <property type="protein sequence ID" value="ETS60606.1"/>
    <property type="molecule type" value="Genomic_DNA"/>
</dbReference>
<dbReference type="HOGENOM" id="CLU_030515_2_1_1"/>
<feature type="binding site" evidence="3">
    <location>
        <position position="425"/>
    </location>
    <ligand>
        <name>Mn(2+)</name>
        <dbReference type="ChEBI" id="CHEBI:29035"/>
        <label>2</label>
    </ligand>
</feature>
<dbReference type="InterPro" id="IPR011051">
    <property type="entry name" value="RmlC_Cupin_sf"/>
</dbReference>
<feature type="binding site" evidence="3">
    <location>
        <position position="277"/>
    </location>
    <ligand>
        <name>Mn(2+)</name>
        <dbReference type="ChEBI" id="CHEBI:29035"/>
        <label>1</label>
    </ligand>
</feature>
<dbReference type="PANTHER" id="PTHR35848:SF9">
    <property type="entry name" value="SLL1358 PROTEIN"/>
    <property type="match status" value="1"/>
</dbReference>
<feature type="region of interest" description="Disordered" evidence="4">
    <location>
        <begin position="138"/>
        <end position="160"/>
    </location>
</feature>
<evidence type="ECO:0000313" key="6">
    <source>
        <dbReference type="EMBL" id="ETS60606.1"/>
    </source>
</evidence>
<organism evidence="6 7">
    <name type="scientific">Moesziomyces aphidis</name>
    <name type="common">Pseudozyma aphidis</name>
    <dbReference type="NCBI Taxonomy" id="84754"/>
    <lineage>
        <taxon>Eukaryota</taxon>
        <taxon>Fungi</taxon>
        <taxon>Dikarya</taxon>
        <taxon>Basidiomycota</taxon>
        <taxon>Ustilaginomycotina</taxon>
        <taxon>Ustilaginomycetes</taxon>
        <taxon>Ustilaginales</taxon>
        <taxon>Ustilaginaceae</taxon>
        <taxon>Moesziomyces</taxon>
    </lineage>
</organism>
<dbReference type="SMART" id="SM00835">
    <property type="entry name" value="Cupin_1"/>
    <property type="match status" value="2"/>
</dbReference>
<dbReference type="Pfam" id="PF00190">
    <property type="entry name" value="Cupin_1"/>
    <property type="match status" value="2"/>
</dbReference>
<dbReference type="AlphaFoldDB" id="W3VIN5"/>
<dbReference type="InterPro" id="IPR014710">
    <property type="entry name" value="RmlC-like_jellyroll"/>
</dbReference>
<sequence>MAAPGGLWSAAAADEHETGHSALSRLLTPMATSTLTSFARAGEVVRLSHALSTTQIDKMKLHVWMVVAAMVSGGWARVVPLEQAPYARSAVAPALEPRAGSYANAVESALHNRIARHIRPDYSPLSKRQAAADNGAITNFGSSPPQPVRGSKGAPFLHGSNTDIDRQNVDYLSPPPTDAGTVPNLKWAFSLSKSKLLNGGWVREQVVTDLPASKEVAAAEQRLAPYAYRELHWHRVAEWGLVLNGTVRITANDEEDRNYVADANKGDLWSLPRGVPHTLQAGPEGAQYLLVFDDGDFDASGTTFAVDDWIAHTPRDVLAENFGWNISAFSSVPAADPYIVPAAQGEQWLPIQDARKQVDANPAGEVESPYVYRLSQQNKTQAPGGGGWVKVTDYRRFAASPTLASAYVHVQKGGLRELHWHKNAEWGYIVKGKARATAFAGGATARTFDLQQGDTWVFPTNYGHYIQNVGDEELEFVEIFRAPNFGEKVRFDDFSLTQWLALVPPSVAAKQLNVSQHLVEQLSSKKQIIVAAQT</sequence>
<accession>W3VIN5</accession>
<feature type="domain" description="Cupin type-1" evidence="5">
    <location>
        <begin position="372"/>
        <end position="520"/>
    </location>
</feature>
<feature type="binding site" evidence="3">
    <location>
        <position position="419"/>
    </location>
    <ligand>
        <name>Mn(2+)</name>
        <dbReference type="ChEBI" id="CHEBI:29035"/>
        <label>2</label>
    </ligand>
</feature>
<dbReference type="InterPro" id="IPR006045">
    <property type="entry name" value="Cupin_1"/>
</dbReference>
<comment type="caution">
    <text evidence="6">The sequence shown here is derived from an EMBL/GenBank/DDBJ whole genome shotgun (WGS) entry which is preliminary data.</text>
</comment>
<evidence type="ECO:0000256" key="3">
    <source>
        <dbReference type="PIRSR" id="PIRSR617774-2"/>
    </source>
</evidence>
<feature type="binding site" evidence="3">
    <location>
        <position position="232"/>
    </location>
    <ligand>
        <name>Mn(2+)</name>
        <dbReference type="ChEBI" id="CHEBI:29035"/>
        <label>1</label>
    </ligand>
</feature>
<dbReference type="GO" id="GO:0046872">
    <property type="term" value="F:metal ion binding"/>
    <property type="evidence" value="ECO:0007669"/>
    <property type="project" value="UniProtKB-KW"/>
</dbReference>
<dbReference type="OrthoDB" id="10263073at2759"/>
<proteinExistence type="predicted"/>
<evidence type="ECO:0000256" key="2">
    <source>
        <dbReference type="PIRSR" id="PIRSR617774-1"/>
    </source>
</evidence>
<feature type="binding site" evidence="3">
    <location>
        <position position="421"/>
    </location>
    <ligand>
        <name>Mn(2+)</name>
        <dbReference type="ChEBI" id="CHEBI:29035"/>
        <label>2</label>
    </ligand>
</feature>
<dbReference type="NCBIfam" id="TIGR03404">
    <property type="entry name" value="bicupin_oxalic"/>
    <property type="match status" value="1"/>
</dbReference>
<feature type="binding site" evidence="3">
    <location>
        <position position="238"/>
    </location>
    <ligand>
        <name>Mn(2+)</name>
        <dbReference type="ChEBI" id="CHEBI:29035"/>
        <label>1</label>
    </ligand>
</feature>
<dbReference type="InterPro" id="IPR051610">
    <property type="entry name" value="GPI/OXD"/>
</dbReference>
<evidence type="ECO:0000256" key="1">
    <source>
        <dbReference type="ARBA" id="ARBA00022723"/>
    </source>
</evidence>
<comment type="cofactor">
    <cofactor evidence="3">
        <name>Mn(2+)</name>
        <dbReference type="ChEBI" id="CHEBI:29035"/>
    </cofactor>
    <text evidence="3">Binds 2 manganese ions per subunit.</text>
</comment>
<feature type="binding site" evidence="3">
    <location>
        <position position="464"/>
    </location>
    <ligand>
        <name>Mn(2+)</name>
        <dbReference type="ChEBI" id="CHEBI:29035"/>
        <label>2</label>
    </ligand>
</feature>
<dbReference type="GO" id="GO:0033609">
    <property type="term" value="P:oxalate metabolic process"/>
    <property type="evidence" value="ECO:0007669"/>
    <property type="project" value="InterPro"/>
</dbReference>
<gene>
    <name evidence="6" type="ORF">PaG_05464</name>
</gene>
<dbReference type="InterPro" id="IPR017774">
    <property type="entry name" value="Bicupin_oxalate_deCO2ase/Oxase"/>
</dbReference>
<keyword evidence="1 3" id="KW-0479">Metal-binding</keyword>
<evidence type="ECO:0000259" key="5">
    <source>
        <dbReference type="SMART" id="SM00835"/>
    </source>
</evidence>
<feature type="active site" description="Proton donor" evidence="2">
    <location>
        <position position="478"/>
    </location>
</feature>
<protein>
    <submittedName>
        <fullName evidence="6">Oxalate decarboxylase</fullName>
    </submittedName>
</protein>
<name>W3VIN5_MOEAP</name>
<evidence type="ECO:0000256" key="4">
    <source>
        <dbReference type="SAM" id="MobiDB-lite"/>
    </source>
</evidence>
<dbReference type="SUPFAM" id="SSF51182">
    <property type="entry name" value="RmlC-like cupins"/>
    <property type="match status" value="1"/>
</dbReference>
<dbReference type="Gene3D" id="2.60.120.10">
    <property type="entry name" value="Jelly Rolls"/>
    <property type="match status" value="2"/>
</dbReference>
<feature type="domain" description="Cupin type-1" evidence="5">
    <location>
        <begin position="189"/>
        <end position="330"/>
    </location>
</feature>
<dbReference type="Proteomes" id="UP000019462">
    <property type="component" value="Unassembled WGS sequence"/>
</dbReference>
<keyword evidence="7" id="KW-1185">Reference proteome</keyword>